<feature type="signal peptide" evidence="4">
    <location>
        <begin position="1"/>
        <end position="22"/>
    </location>
</feature>
<name>A0A8C4TJT6_ERPCA</name>
<dbReference type="SUPFAM" id="SSF52799">
    <property type="entry name" value="(Phosphotyrosine protein) phosphatases II"/>
    <property type="match status" value="1"/>
</dbReference>
<keyword evidence="8" id="KW-1185">Reference proteome</keyword>
<dbReference type="PANTHER" id="PTHR19134:SF449">
    <property type="entry name" value="TYROSINE-PROTEIN PHOSPHATASE 1"/>
    <property type="match status" value="1"/>
</dbReference>
<dbReference type="PROSITE" id="PS50055">
    <property type="entry name" value="TYR_PHOSPHATASE_PTP"/>
    <property type="match status" value="1"/>
</dbReference>
<dbReference type="InterPro" id="IPR050348">
    <property type="entry name" value="Protein-Tyr_Phosphatase"/>
</dbReference>
<evidence type="ECO:0000256" key="4">
    <source>
        <dbReference type="SAM" id="SignalP"/>
    </source>
</evidence>
<dbReference type="PANTHER" id="PTHR19134">
    <property type="entry name" value="RECEPTOR-TYPE TYROSINE-PROTEIN PHOSPHATASE"/>
    <property type="match status" value="1"/>
</dbReference>
<evidence type="ECO:0000256" key="3">
    <source>
        <dbReference type="SAM" id="Phobius"/>
    </source>
</evidence>
<dbReference type="Ensembl" id="ENSECRT00000034236.1">
    <property type="protein sequence ID" value="ENSECRP00000033508.1"/>
    <property type="gene ID" value="ENSECRG00000022675.1"/>
</dbReference>
<evidence type="ECO:0000256" key="2">
    <source>
        <dbReference type="ARBA" id="ARBA00022912"/>
    </source>
</evidence>
<feature type="transmembrane region" description="Helical" evidence="3">
    <location>
        <begin position="152"/>
        <end position="182"/>
    </location>
</feature>
<dbReference type="InterPro" id="IPR000242">
    <property type="entry name" value="PTP_cat"/>
</dbReference>
<dbReference type="PROSITE" id="PS50056">
    <property type="entry name" value="TYR_PHOSPHATASE_2"/>
    <property type="match status" value="1"/>
</dbReference>
<reference evidence="7" key="1">
    <citation type="submission" date="2025-08" db="UniProtKB">
        <authorList>
            <consortium name="Ensembl"/>
        </authorList>
    </citation>
    <scope>IDENTIFICATION</scope>
</reference>
<sequence>MTLLYLKFLCFVICFHHFGMHTTHFLSAFIQIHESIVSACDILYFQGYNSKKEFIGTQGPLPSTVKDFWRMIWEQNVQTLVIMLFVHNLYIFDFVQLENGNKHKIRHFHFTAWPDHGVPESTNLLIYNKSHLTENSPFISHCSAGVGRTGTLITIMSIMCIFVFVCCLCVCVCVCVCVCACVRVCVCVCVRVCVCVCVRVARATLNGLSNLDQKGF</sequence>
<keyword evidence="3" id="KW-1133">Transmembrane helix</keyword>
<dbReference type="InterPro" id="IPR000387">
    <property type="entry name" value="Tyr_Pase_dom"/>
</dbReference>
<evidence type="ECO:0000313" key="7">
    <source>
        <dbReference type="Ensembl" id="ENSECRP00000033508.1"/>
    </source>
</evidence>
<dbReference type="AlphaFoldDB" id="A0A8C4TJT6"/>
<evidence type="ECO:0000259" key="5">
    <source>
        <dbReference type="PROSITE" id="PS50055"/>
    </source>
</evidence>
<evidence type="ECO:0000256" key="1">
    <source>
        <dbReference type="ARBA" id="ARBA00013064"/>
    </source>
</evidence>
<reference evidence="7" key="2">
    <citation type="submission" date="2025-09" db="UniProtKB">
        <authorList>
            <consortium name="Ensembl"/>
        </authorList>
    </citation>
    <scope>IDENTIFICATION</scope>
</reference>
<keyword evidence="2" id="KW-0378">Hydrolase</keyword>
<dbReference type="Gene3D" id="3.90.190.10">
    <property type="entry name" value="Protein tyrosine phosphatase superfamily"/>
    <property type="match status" value="2"/>
</dbReference>
<dbReference type="InterPro" id="IPR029021">
    <property type="entry name" value="Prot-tyrosine_phosphatase-like"/>
</dbReference>
<dbReference type="SMART" id="SM00194">
    <property type="entry name" value="PTPc"/>
    <property type="match status" value="1"/>
</dbReference>
<protein>
    <recommendedName>
        <fullName evidence="1">protein-tyrosine-phosphatase</fullName>
        <ecNumber evidence="1">3.1.3.48</ecNumber>
    </recommendedName>
</protein>
<keyword evidence="4" id="KW-0732">Signal</keyword>
<feature type="chain" id="PRO_5034859438" description="protein-tyrosine-phosphatase" evidence="4">
    <location>
        <begin position="23"/>
        <end position="216"/>
    </location>
</feature>
<keyword evidence="3" id="KW-0472">Membrane</keyword>
<dbReference type="Pfam" id="PF00102">
    <property type="entry name" value="Y_phosphatase"/>
    <property type="match status" value="2"/>
</dbReference>
<dbReference type="GeneTree" id="ENSGT00940000156870"/>
<organism evidence="7 8">
    <name type="scientific">Erpetoichthys calabaricus</name>
    <name type="common">Rope fish</name>
    <name type="synonym">Calamoichthys calabaricus</name>
    <dbReference type="NCBI Taxonomy" id="27687"/>
    <lineage>
        <taxon>Eukaryota</taxon>
        <taxon>Metazoa</taxon>
        <taxon>Chordata</taxon>
        <taxon>Craniata</taxon>
        <taxon>Vertebrata</taxon>
        <taxon>Euteleostomi</taxon>
        <taxon>Actinopterygii</taxon>
        <taxon>Polypteriformes</taxon>
        <taxon>Polypteridae</taxon>
        <taxon>Erpetoichthys</taxon>
    </lineage>
</organism>
<dbReference type="InterPro" id="IPR003595">
    <property type="entry name" value="Tyr_Pase_cat"/>
</dbReference>
<dbReference type="GO" id="GO:0004725">
    <property type="term" value="F:protein tyrosine phosphatase activity"/>
    <property type="evidence" value="ECO:0007669"/>
    <property type="project" value="UniProtKB-EC"/>
</dbReference>
<feature type="domain" description="Tyrosine specific protein phosphatases" evidence="6">
    <location>
        <begin position="126"/>
        <end position="155"/>
    </location>
</feature>
<evidence type="ECO:0000259" key="6">
    <source>
        <dbReference type="PROSITE" id="PS50056"/>
    </source>
</evidence>
<accession>A0A8C4TJT6</accession>
<keyword evidence="3" id="KW-0812">Transmembrane</keyword>
<dbReference type="SMART" id="SM00404">
    <property type="entry name" value="PTPc_motif"/>
    <property type="match status" value="1"/>
</dbReference>
<evidence type="ECO:0000313" key="8">
    <source>
        <dbReference type="Proteomes" id="UP000694620"/>
    </source>
</evidence>
<keyword evidence="2" id="KW-0904">Protein phosphatase</keyword>
<dbReference type="Proteomes" id="UP000694620">
    <property type="component" value="Unassembled WGS sequence"/>
</dbReference>
<dbReference type="EC" id="3.1.3.48" evidence="1"/>
<feature type="domain" description="Tyrosine-protein phosphatase" evidence="5">
    <location>
        <begin position="35"/>
        <end position="159"/>
    </location>
</feature>
<proteinExistence type="predicted"/>